<feature type="region of interest" description="Disordered" evidence="1">
    <location>
        <begin position="276"/>
        <end position="321"/>
    </location>
</feature>
<keyword evidence="3" id="KW-1185">Reference proteome</keyword>
<proteinExistence type="predicted"/>
<gene>
    <name evidence="2" type="ORF">R3P38DRAFT_3358223</name>
</gene>
<dbReference type="EMBL" id="JAWWNJ010000041">
    <property type="protein sequence ID" value="KAK7020360.1"/>
    <property type="molecule type" value="Genomic_DNA"/>
</dbReference>
<evidence type="ECO:0000313" key="2">
    <source>
        <dbReference type="EMBL" id="KAK7020360.1"/>
    </source>
</evidence>
<organism evidence="2 3">
    <name type="scientific">Favolaschia claudopus</name>
    <dbReference type="NCBI Taxonomy" id="2862362"/>
    <lineage>
        <taxon>Eukaryota</taxon>
        <taxon>Fungi</taxon>
        <taxon>Dikarya</taxon>
        <taxon>Basidiomycota</taxon>
        <taxon>Agaricomycotina</taxon>
        <taxon>Agaricomycetes</taxon>
        <taxon>Agaricomycetidae</taxon>
        <taxon>Agaricales</taxon>
        <taxon>Marasmiineae</taxon>
        <taxon>Mycenaceae</taxon>
        <taxon>Favolaschia</taxon>
    </lineage>
</organism>
<name>A0AAW0B5S6_9AGAR</name>
<feature type="compositionally biased region" description="Pro residues" evidence="1">
    <location>
        <begin position="213"/>
        <end position="222"/>
    </location>
</feature>
<feature type="compositionally biased region" description="Low complexity" evidence="1">
    <location>
        <begin position="185"/>
        <end position="203"/>
    </location>
</feature>
<dbReference type="AlphaFoldDB" id="A0AAW0B5S6"/>
<sequence length="321" mass="33805">MTTSRIIQALLNLSSYPMKHPIRFTTDPKHFGSLLHWILLPPIARVAATLGPVTSTDLIPFLQATPGNRYLVSGMTVSLSCSTLKSISSPHDAASPVLTSLSPSPLNSAGDQFQVFRLPRTTHSTAVTVKREGRDDTTTDGSCSAAATSDTSSLSVHANRLRSIDRPSSRPPQPHFPSLYTGGRTSTAAAHPPAPTASAGSAPQRPPCHRCPHPGPPSPSPSLPPGLFGSFLLKWSLATGFLYRIVGIGGGEKTGMKFGGECMIKTLGRRRKEVREAGRARSPAAPCPSPSPTVELGGAGVGGGSEKMPPLLSVKAKRRRD</sequence>
<comment type="caution">
    <text evidence="2">The sequence shown here is derived from an EMBL/GenBank/DDBJ whole genome shotgun (WGS) entry which is preliminary data.</text>
</comment>
<feature type="region of interest" description="Disordered" evidence="1">
    <location>
        <begin position="124"/>
        <end position="222"/>
    </location>
</feature>
<accession>A0AAW0B5S6</accession>
<reference evidence="2 3" key="1">
    <citation type="journal article" date="2024" name="J Genomics">
        <title>Draft genome sequencing and assembly of Favolaschia claudopus CIRM-BRFM 2984 isolated from oak limbs.</title>
        <authorList>
            <person name="Navarro D."/>
            <person name="Drula E."/>
            <person name="Chaduli D."/>
            <person name="Cazenave R."/>
            <person name="Ahrendt S."/>
            <person name="Wang J."/>
            <person name="Lipzen A."/>
            <person name="Daum C."/>
            <person name="Barry K."/>
            <person name="Grigoriev I.V."/>
            <person name="Favel A."/>
            <person name="Rosso M.N."/>
            <person name="Martin F."/>
        </authorList>
    </citation>
    <scope>NUCLEOTIDE SEQUENCE [LARGE SCALE GENOMIC DNA]</scope>
    <source>
        <strain evidence="2 3">CIRM-BRFM 2984</strain>
    </source>
</reference>
<evidence type="ECO:0000313" key="3">
    <source>
        <dbReference type="Proteomes" id="UP001362999"/>
    </source>
</evidence>
<feature type="compositionally biased region" description="Low complexity" evidence="1">
    <location>
        <begin position="139"/>
        <end position="153"/>
    </location>
</feature>
<evidence type="ECO:0000256" key="1">
    <source>
        <dbReference type="SAM" id="MobiDB-lite"/>
    </source>
</evidence>
<dbReference type="Proteomes" id="UP001362999">
    <property type="component" value="Unassembled WGS sequence"/>
</dbReference>
<protein>
    <submittedName>
        <fullName evidence="2">Uncharacterized protein</fullName>
    </submittedName>
</protein>